<feature type="region of interest" description="Disordered" evidence="1">
    <location>
        <begin position="121"/>
        <end position="150"/>
    </location>
</feature>
<evidence type="ECO:0008006" key="4">
    <source>
        <dbReference type="Google" id="ProtNLM"/>
    </source>
</evidence>
<protein>
    <recommendedName>
        <fullName evidence="4">DUF1308 domain-containing protein</fullName>
    </recommendedName>
</protein>
<dbReference type="PANTHER" id="PTHR13379">
    <property type="entry name" value="UNCHARACTERIZED DUF1308"/>
    <property type="match status" value="1"/>
</dbReference>
<accession>A0A0D2FWJ2</accession>
<feature type="compositionally biased region" description="Polar residues" evidence="1">
    <location>
        <begin position="127"/>
        <end position="144"/>
    </location>
</feature>
<dbReference type="PANTHER" id="PTHR13379:SF0">
    <property type="entry name" value="UPF0415 PROTEIN C7ORF25"/>
    <property type="match status" value="1"/>
</dbReference>
<name>A0A0D2FWJ2_9EURO</name>
<dbReference type="HOGENOM" id="CLU_033444_1_0_1"/>
<evidence type="ECO:0000313" key="2">
    <source>
        <dbReference type="EMBL" id="KIW64344.1"/>
    </source>
</evidence>
<dbReference type="STRING" id="5601.A0A0D2FWJ2"/>
<dbReference type="Proteomes" id="UP000054266">
    <property type="component" value="Unassembled WGS sequence"/>
</dbReference>
<reference evidence="2 3" key="1">
    <citation type="submission" date="2015-01" db="EMBL/GenBank/DDBJ databases">
        <title>The Genome Sequence of Capronia semiimmersa CBS27337.</title>
        <authorList>
            <consortium name="The Broad Institute Genomics Platform"/>
            <person name="Cuomo C."/>
            <person name="de Hoog S."/>
            <person name="Gorbushina A."/>
            <person name="Stielow B."/>
            <person name="Teixiera M."/>
            <person name="Abouelleil A."/>
            <person name="Chapman S.B."/>
            <person name="Priest M."/>
            <person name="Young S.K."/>
            <person name="Wortman J."/>
            <person name="Nusbaum C."/>
            <person name="Birren B."/>
        </authorList>
    </citation>
    <scope>NUCLEOTIDE SEQUENCE [LARGE SCALE GENOMIC DNA]</scope>
    <source>
        <strain evidence="2 3">CBS 27337</strain>
    </source>
</reference>
<dbReference type="AlphaFoldDB" id="A0A0D2FWJ2"/>
<dbReference type="EMBL" id="KN846961">
    <property type="protein sequence ID" value="KIW64344.1"/>
    <property type="molecule type" value="Genomic_DNA"/>
</dbReference>
<gene>
    <name evidence="2" type="ORF">PV04_09286</name>
</gene>
<organism evidence="2 3">
    <name type="scientific">Phialophora macrospora</name>
    <dbReference type="NCBI Taxonomy" id="1851006"/>
    <lineage>
        <taxon>Eukaryota</taxon>
        <taxon>Fungi</taxon>
        <taxon>Dikarya</taxon>
        <taxon>Ascomycota</taxon>
        <taxon>Pezizomycotina</taxon>
        <taxon>Eurotiomycetes</taxon>
        <taxon>Chaetothyriomycetidae</taxon>
        <taxon>Chaetothyriales</taxon>
        <taxon>Herpotrichiellaceae</taxon>
        <taxon>Phialophora</taxon>
    </lineage>
</organism>
<evidence type="ECO:0000313" key="3">
    <source>
        <dbReference type="Proteomes" id="UP000054266"/>
    </source>
</evidence>
<proteinExistence type="predicted"/>
<sequence length="544" mass="60564">MLANTERSDGATHLSPVELVADLQKRADTLLREFRCYHAHLKLRGKEQEVEVRAFKRGVESEVKALEKLGIAFTSPDGSPFVGGQQEESPQLHALRSSNLPFYETVWEVAKSSACITSLGKKMHPTRGTSSAQGVSKKGNSARQSTDRGDVRKRGVVVDIVARNGLEWIKVSTVTEKRLLFEMAKEGWERYGNLSSHSEGDSDEDVVQKVDDRAGKLELVQLAEDLKIAAQGTRIHFRHPHIRFVLPKIREGVLGDVDAFLADLRATGVVVLCSNEMGKIRESTQLDLDRLMPTSANDPLTPTVNVDCTILLALISDISHLSRHQLWSDPTSKSQTYHRAIMNQIEAEESASILSSEIYPLLAGRDLQCTSHAALRMREIVRIMATSSERRRAEVLLGEGQYKNQPASVLRRAFGEQSMHHIPQDLRIPVKIIDFDVHEVLSYGRDLMAMDARFCGAFPSSIAARAKDSLHLTPINASVFFYGWVRQITTVTSNRTVASALLKAINEILDADERQARDCDVEFVGPLVYNCENARSLIGKAKFK</sequence>
<evidence type="ECO:0000256" key="1">
    <source>
        <dbReference type="SAM" id="MobiDB-lite"/>
    </source>
</evidence>
<keyword evidence="3" id="KW-1185">Reference proteome</keyword>